<evidence type="ECO:0000313" key="2">
    <source>
        <dbReference type="Proteomes" id="UP000594205"/>
    </source>
</evidence>
<protein>
    <submittedName>
        <fullName evidence="1">MafI family immunity protein</fullName>
    </submittedName>
</protein>
<gene>
    <name evidence="1" type="ORF">IM697_21655</name>
</gene>
<accession>A0A7M2SWM5</accession>
<dbReference type="InterPro" id="IPR047880">
    <property type="entry name" value="MafI-like"/>
</dbReference>
<dbReference type="NCBIfam" id="NF033691">
    <property type="entry name" value="immunity_MafI"/>
    <property type="match status" value="1"/>
</dbReference>
<name>A0A7M2SWM5_9ACTN</name>
<proteinExistence type="predicted"/>
<reference evidence="1 2" key="1">
    <citation type="submission" date="2020-10" db="EMBL/GenBank/DDBJ databases">
        <title>Streptomyces ferrugineus complate genome analysis.</title>
        <authorList>
            <person name="Anwar N."/>
        </authorList>
    </citation>
    <scope>NUCLEOTIDE SEQUENCE [LARGE SCALE GENOMIC DNA]</scope>
    <source>
        <strain evidence="1 2">CCTCC AA2014009</strain>
    </source>
</reference>
<sequence>MQGKCPDHSVLQHALRAVPQVSDESTVFQARGEDGGRRRSVLALAKGQLVSLSYRARVAALLGDSPLTSEAVITEVRDLLSHGEEALAFDTMCSWIYEDALPLTRQYHARLVALATEMGTPTSVQRLDELLVD</sequence>
<dbReference type="AlphaFoldDB" id="A0A7M2SWM5"/>
<dbReference type="RefSeq" id="WP_194049349.1">
    <property type="nucleotide sequence ID" value="NZ_CP063373.1"/>
</dbReference>
<dbReference type="Proteomes" id="UP000594205">
    <property type="component" value="Chromosome"/>
</dbReference>
<evidence type="ECO:0000313" key="1">
    <source>
        <dbReference type="EMBL" id="QOV40766.1"/>
    </source>
</evidence>
<organism evidence="1 2">
    <name type="scientific">Streptomyces ferrugineus</name>
    <dbReference type="NCBI Taxonomy" id="1413221"/>
    <lineage>
        <taxon>Bacteria</taxon>
        <taxon>Bacillati</taxon>
        <taxon>Actinomycetota</taxon>
        <taxon>Actinomycetes</taxon>
        <taxon>Kitasatosporales</taxon>
        <taxon>Streptomycetaceae</taxon>
        <taxon>Streptomyces</taxon>
    </lineage>
</organism>
<dbReference type="EMBL" id="CP063373">
    <property type="protein sequence ID" value="QOV40766.1"/>
    <property type="molecule type" value="Genomic_DNA"/>
</dbReference>
<dbReference type="KEGG" id="sfeu:IM697_21655"/>
<keyword evidence="2" id="KW-1185">Reference proteome</keyword>